<evidence type="ECO:0000256" key="1">
    <source>
        <dbReference type="SAM" id="Phobius"/>
    </source>
</evidence>
<dbReference type="EMBL" id="JAJNBZ010000028">
    <property type="protein sequence ID" value="MCE5172440.1"/>
    <property type="molecule type" value="Genomic_DNA"/>
</dbReference>
<protein>
    <recommendedName>
        <fullName evidence="4">Transposase</fullName>
    </recommendedName>
</protein>
<reference evidence="2 3" key="1">
    <citation type="submission" date="2021-11" db="EMBL/GenBank/DDBJ databases">
        <title>Draft genome sequence of Paenibacillus profundus YoMME, a new Gram-positive bacteria with exoelectrogenic properties.</title>
        <authorList>
            <person name="Hubenova Y."/>
            <person name="Hubenova E."/>
            <person name="Manasiev Y."/>
            <person name="Peykov S."/>
            <person name="Mitov M."/>
        </authorList>
    </citation>
    <scope>NUCLEOTIDE SEQUENCE [LARGE SCALE GENOMIC DNA]</scope>
    <source>
        <strain evidence="2 3">YoMME</strain>
    </source>
</reference>
<evidence type="ECO:0000313" key="3">
    <source>
        <dbReference type="Proteomes" id="UP001199916"/>
    </source>
</evidence>
<organism evidence="2 3">
    <name type="scientific">Paenibacillus profundus</name>
    <dbReference type="NCBI Taxonomy" id="1173085"/>
    <lineage>
        <taxon>Bacteria</taxon>
        <taxon>Bacillati</taxon>
        <taxon>Bacillota</taxon>
        <taxon>Bacilli</taxon>
        <taxon>Bacillales</taxon>
        <taxon>Paenibacillaceae</taxon>
        <taxon>Paenibacillus</taxon>
    </lineage>
</organism>
<keyword evidence="1" id="KW-0812">Transmembrane</keyword>
<proteinExistence type="predicted"/>
<keyword evidence="3" id="KW-1185">Reference proteome</keyword>
<evidence type="ECO:0000313" key="2">
    <source>
        <dbReference type="EMBL" id="MCE5172440.1"/>
    </source>
</evidence>
<comment type="caution">
    <text evidence="2">The sequence shown here is derived from an EMBL/GenBank/DDBJ whole genome shotgun (WGS) entry which is preliminary data.</text>
</comment>
<evidence type="ECO:0008006" key="4">
    <source>
        <dbReference type="Google" id="ProtNLM"/>
    </source>
</evidence>
<gene>
    <name evidence="2" type="ORF">LQV63_24495</name>
</gene>
<sequence length="133" mass="15663">MSGVIGIAYVVTSWIVIGWVHYVTGRSVFVIDRYSYKGRWTWRWRMPWIGFLPQEQQFISHRYWSKILWHTTFITFIVIGILSPWLPMGLTLQLVFWHLWLMVPRIFGTLSALAEGKNGLVKLNESDLSVYKA</sequence>
<feature type="transmembrane region" description="Helical" evidence="1">
    <location>
        <begin position="67"/>
        <end position="88"/>
    </location>
</feature>
<accession>A0ABS8YQ23</accession>
<dbReference type="Proteomes" id="UP001199916">
    <property type="component" value="Unassembled WGS sequence"/>
</dbReference>
<keyword evidence="1" id="KW-0472">Membrane</keyword>
<keyword evidence="1" id="KW-1133">Transmembrane helix</keyword>
<name>A0ABS8YQ23_9BACL</name>
<feature type="transmembrane region" description="Helical" evidence="1">
    <location>
        <begin position="6"/>
        <end position="24"/>
    </location>
</feature>